<dbReference type="PANTHER" id="PTHR24567">
    <property type="entry name" value="CRP FAMILY TRANSCRIPTIONAL REGULATORY PROTEIN"/>
    <property type="match status" value="1"/>
</dbReference>
<feature type="domain" description="Cyclic nucleotide-binding" evidence="5">
    <location>
        <begin position="18"/>
        <end position="84"/>
    </location>
</feature>
<evidence type="ECO:0000313" key="7">
    <source>
        <dbReference type="EMBL" id="MFD2215811.1"/>
    </source>
</evidence>
<dbReference type="InterPro" id="IPR036390">
    <property type="entry name" value="WH_DNA-bd_sf"/>
</dbReference>
<dbReference type="RefSeq" id="WP_247345424.1">
    <property type="nucleotide sequence ID" value="NZ_CP095550.1"/>
</dbReference>
<feature type="domain" description="HTH crp-type" evidence="6">
    <location>
        <begin position="148"/>
        <end position="221"/>
    </location>
</feature>
<keyword evidence="8" id="KW-1185">Reference proteome</keyword>
<dbReference type="InterPro" id="IPR000595">
    <property type="entry name" value="cNMP-bd_dom"/>
</dbReference>
<evidence type="ECO:0000256" key="1">
    <source>
        <dbReference type="ARBA" id="ARBA00023015"/>
    </source>
</evidence>
<protein>
    <submittedName>
        <fullName evidence="7">Crp/Fnr family transcriptional regulator</fullName>
    </submittedName>
</protein>
<comment type="caution">
    <text evidence="7">The sequence shown here is derived from an EMBL/GenBank/DDBJ whole genome shotgun (WGS) entry which is preliminary data.</text>
</comment>
<evidence type="ECO:0000256" key="2">
    <source>
        <dbReference type="ARBA" id="ARBA00023125"/>
    </source>
</evidence>
<keyword evidence="3" id="KW-0010">Activator</keyword>
<evidence type="ECO:0000313" key="8">
    <source>
        <dbReference type="Proteomes" id="UP001597318"/>
    </source>
</evidence>
<dbReference type="InterPro" id="IPR036388">
    <property type="entry name" value="WH-like_DNA-bd_sf"/>
</dbReference>
<dbReference type="InterPro" id="IPR014710">
    <property type="entry name" value="RmlC-like_jellyroll"/>
</dbReference>
<dbReference type="Pfam" id="PF13545">
    <property type="entry name" value="HTH_Crp_2"/>
    <property type="match status" value="1"/>
</dbReference>
<dbReference type="Proteomes" id="UP001597318">
    <property type="component" value="Unassembled WGS sequence"/>
</dbReference>
<dbReference type="Pfam" id="PF00027">
    <property type="entry name" value="cNMP_binding"/>
    <property type="match status" value="1"/>
</dbReference>
<dbReference type="Gene3D" id="1.10.10.10">
    <property type="entry name" value="Winged helix-like DNA-binding domain superfamily/Winged helix DNA-binding domain"/>
    <property type="match status" value="1"/>
</dbReference>
<name>A0ABW5C411_9BACI</name>
<dbReference type="SUPFAM" id="SSF51206">
    <property type="entry name" value="cAMP-binding domain-like"/>
    <property type="match status" value="1"/>
</dbReference>
<dbReference type="EMBL" id="JBHUIK010000005">
    <property type="protein sequence ID" value="MFD2215811.1"/>
    <property type="molecule type" value="Genomic_DNA"/>
</dbReference>
<evidence type="ECO:0000256" key="4">
    <source>
        <dbReference type="ARBA" id="ARBA00023163"/>
    </source>
</evidence>
<dbReference type="SMART" id="SM00100">
    <property type="entry name" value="cNMP"/>
    <property type="match status" value="1"/>
</dbReference>
<dbReference type="CDD" id="cd00038">
    <property type="entry name" value="CAP_ED"/>
    <property type="match status" value="1"/>
</dbReference>
<keyword evidence="1" id="KW-0805">Transcription regulation</keyword>
<dbReference type="InterPro" id="IPR012318">
    <property type="entry name" value="HTH_CRP"/>
</dbReference>
<keyword evidence="2" id="KW-0238">DNA-binding</keyword>
<sequence>MTTCVKKRNEDVKNTNFFSKDSLNLLKKNMKLMTFKSGDHIFFEGDHVNSLYYVIEGTINLYKATEDGKILTLNYFEEDDLFGDYPPNAKNKTRENAKALEDSVVGMIDLHDVELLLWEHRDFSIEFTKWVSHSQQLTQTKLRDLMFFGKNGAMASVIIRMTNTYGKQQGNKWEITKKFTHDEMSCLIGTPRETVTRMLSQLKKDGLIDYDKGYITVFDLNGLKNICRCEDCPLQICRL</sequence>
<dbReference type="PRINTS" id="PR00034">
    <property type="entry name" value="HTHCRP"/>
</dbReference>
<evidence type="ECO:0000259" key="5">
    <source>
        <dbReference type="PROSITE" id="PS50042"/>
    </source>
</evidence>
<dbReference type="InterPro" id="IPR050397">
    <property type="entry name" value="Env_Response_Regulators"/>
</dbReference>
<dbReference type="PROSITE" id="PS51063">
    <property type="entry name" value="HTH_CRP_2"/>
    <property type="match status" value="1"/>
</dbReference>
<reference evidence="8" key="1">
    <citation type="journal article" date="2019" name="Int. J. Syst. Evol. Microbiol.">
        <title>The Global Catalogue of Microorganisms (GCM) 10K type strain sequencing project: providing services to taxonomists for standard genome sequencing and annotation.</title>
        <authorList>
            <consortium name="The Broad Institute Genomics Platform"/>
            <consortium name="The Broad Institute Genome Sequencing Center for Infectious Disease"/>
            <person name="Wu L."/>
            <person name="Ma J."/>
        </authorList>
    </citation>
    <scope>NUCLEOTIDE SEQUENCE [LARGE SCALE GENOMIC DNA]</scope>
    <source>
        <strain evidence="8">CGMCC 1.15474</strain>
    </source>
</reference>
<dbReference type="InterPro" id="IPR018490">
    <property type="entry name" value="cNMP-bd_dom_sf"/>
</dbReference>
<organism evidence="7 8">
    <name type="scientific">Metabacillus endolithicus</name>
    <dbReference type="NCBI Taxonomy" id="1535204"/>
    <lineage>
        <taxon>Bacteria</taxon>
        <taxon>Bacillati</taxon>
        <taxon>Bacillota</taxon>
        <taxon>Bacilli</taxon>
        <taxon>Bacillales</taxon>
        <taxon>Bacillaceae</taxon>
        <taxon>Metabacillus</taxon>
    </lineage>
</organism>
<gene>
    <name evidence="7" type="ORF">ACFSKK_19180</name>
</gene>
<evidence type="ECO:0000259" key="6">
    <source>
        <dbReference type="PROSITE" id="PS51063"/>
    </source>
</evidence>
<accession>A0ABW5C411</accession>
<proteinExistence type="predicted"/>
<keyword evidence="4" id="KW-0804">Transcription</keyword>
<dbReference type="SMART" id="SM00419">
    <property type="entry name" value="HTH_CRP"/>
    <property type="match status" value="1"/>
</dbReference>
<dbReference type="PANTHER" id="PTHR24567:SF74">
    <property type="entry name" value="HTH-TYPE TRANSCRIPTIONAL REGULATOR ARCR"/>
    <property type="match status" value="1"/>
</dbReference>
<dbReference type="SUPFAM" id="SSF46785">
    <property type="entry name" value="Winged helix' DNA-binding domain"/>
    <property type="match status" value="1"/>
</dbReference>
<evidence type="ECO:0000256" key="3">
    <source>
        <dbReference type="ARBA" id="ARBA00023159"/>
    </source>
</evidence>
<dbReference type="PROSITE" id="PS50042">
    <property type="entry name" value="CNMP_BINDING_3"/>
    <property type="match status" value="1"/>
</dbReference>
<dbReference type="Gene3D" id="2.60.120.10">
    <property type="entry name" value="Jelly Rolls"/>
    <property type="match status" value="1"/>
</dbReference>